<name>W9QJC0_9ROSA</name>
<organism evidence="3 4">
    <name type="scientific">Morus notabilis</name>
    <dbReference type="NCBI Taxonomy" id="981085"/>
    <lineage>
        <taxon>Eukaryota</taxon>
        <taxon>Viridiplantae</taxon>
        <taxon>Streptophyta</taxon>
        <taxon>Embryophyta</taxon>
        <taxon>Tracheophyta</taxon>
        <taxon>Spermatophyta</taxon>
        <taxon>Magnoliopsida</taxon>
        <taxon>eudicotyledons</taxon>
        <taxon>Gunneridae</taxon>
        <taxon>Pentapetalae</taxon>
        <taxon>rosids</taxon>
        <taxon>fabids</taxon>
        <taxon>Rosales</taxon>
        <taxon>Moraceae</taxon>
        <taxon>Moreae</taxon>
        <taxon>Morus</taxon>
    </lineage>
</organism>
<accession>W9QJC0</accession>
<evidence type="ECO:0000256" key="1">
    <source>
        <dbReference type="PROSITE-ProRule" id="PRU00267"/>
    </source>
</evidence>
<dbReference type="Proteomes" id="UP000030645">
    <property type="component" value="Unassembled WGS sequence"/>
</dbReference>
<dbReference type="InterPro" id="IPR009071">
    <property type="entry name" value="HMG_box_dom"/>
</dbReference>
<evidence type="ECO:0000313" key="4">
    <source>
        <dbReference type="Proteomes" id="UP000030645"/>
    </source>
</evidence>
<dbReference type="EMBL" id="KE343368">
    <property type="protein sequence ID" value="EXB25880.1"/>
    <property type="molecule type" value="Genomic_DNA"/>
</dbReference>
<dbReference type="PROSITE" id="PS50118">
    <property type="entry name" value="HMG_BOX_2"/>
    <property type="match status" value="1"/>
</dbReference>
<proteinExistence type="predicted"/>
<dbReference type="STRING" id="981085.W9QJC0"/>
<dbReference type="AlphaFoldDB" id="W9QJC0"/>
<dbReference type="Gene3D" id="1.10.30.10">
    <property type="entry name" value="High mobility group box domain"/>
    <property type="match status" value="1"/>
</dbReference>
<keyword evidence="1" id="KW-0539">Nucleus</keyword>
<feature type="domain" description="HMG box" evidence="2">
    <location>
        <begin position="65"/>
        <end position="129"/>
    </location>
</feature>
<feature type="DNA-binding region" description="HMG box" evidence="1">
    <location>
        <begin position="65"/>
        <end position="129"/>
    </location>
</feature>
<keyword evidence="4" id="KW-1185">Reference proteome</keyword>
<dbReference type="GO" id="GO:0010197">
    <property type="term" value="P:polar nucleus fusion"/>
    <property type="evidence" value="ECO:0007669"/>
    <property type="project" value="TreeGrafter"/>
</dbReference>
<keyword evidence="1" id="KW-0238">DNA-binding</keyword>
<dbReference type="eggNOG" id="ENOG502S3D7">
    <property type="taxonomic scope" value="Eukaryota"/>
</dbReference>
<reference evidence="4" key="1">
    <citation type="submission" date="2013-01" db="EMBL/GenBank/DDBJ databases">
        <title>Draft Genome Sequence of a Mulberry Tree, Morus notabilis C.K. Schneid.</title>
        <authorList>
            <person name="He N."/>
            <person name="Zhao S."/>
        </authorList>
    </citation>
    <scope>NUCLEOTIDE SEQUENCE</scope>
</reference>
<protein>
    <recommendedName>
        <fullName evidence="2">HMG box domain-containing protein</fullName>
    </recommendedName>
</protein>
<dbReference type="GO" id="GO:0005634">
    <property type="term" value="C:nucleus"/>
    <property type="evidence" value="ECO:0007669"/>
    <property type="project" value="UniProtKB-UniRule"/>
</dbReference>
<evidence type="ECO:0000259" key="2">
    <source>
        <dbReference type="PROSITE" id="PS50118"/>
    </source>
</evidence>
<dbReference type="GO" id="GO:0003677">
    <property type="term" value="F:DNA binding"/>
    <property type="evidence" value="ECO:0007669"/>
    <property type="project" value="UniProtKB-UniRule"/>
</dbReference>
<dbReference type="SUPFAM" id="SSF47095">
    <property type="entry name" value="HMG-box"/>
    <property type="match status" value="1"/>
</dbReference>
<dbReference type="PANTHER" id="PTHR47658:SF2">
    <property type="entry name" value="HMG-BOX (HIGH MOBILITY GROUP) DNA-BINDING FAMILY PROTEIN"/>
    <property type="match status" value="1"/>
</dbReference>
<gene>
    <name evidence="3" type="ORF">L484_012307</name>
</gene>
<sequence length="162" mass="18770">MAITPRTRKRVRAIPRAPDGSAFRNWCGVSVAISLADMHECESSQKVKRFRGIQKSPNVQKGRFWDQPRSPFCFFMEEFKKTCESGDSIEIDRKGFETWKNMSKEERQPYVRKAARVDSAYYKGLVEEVNSEIDNEADSTAVQKIYPWEDCSDSGWHTYVVL</sequence>
<dbReference type="InterPro" id="IPR036910">
    <property type="entry name" value="HMG_box_dom_sf"/>
</dbReference>
<evidence type="ECO:0000313" key="3">
    <source>
        <dbReference type="EMBL" id="EXB25880.1"/>
    </source>
</evidence>
<dbReference type="PANTHER" id="PTHR47658">
    <property type="entry name" value="HIGH MOBILITY GROUP B PROTEIN 12-RELATED"/>
    <property type="match status" value="1"/>
</dbReference>